<dbReference type="PROSITE" id="PS00061">
    <property type="entry name" value="ADH_SHORT"/>
    <property type="match status" value="1"/>
</dbReference>
<evidence type="ECO:0000313" key="5">
    <source>
        <dbReference type="EMBL" id="SLM37242.1"/>
    </source>
</evidence>
<dbReference type="Pfam" id="PF13561">
    <property type="entry name" value="adh_short_C2"/>
    <property type="match status" value="1"/>
</dbReference>
<dbReference type="PANTHER" id="PTHR48107:SF7">
    <property type="entry name" value="RE15974P"/>
    <property type="match status" value="1"/>
</dbReference>
<dbReference type="InterPro" id="IPR002347">
    <property type="entry name" value="SDR_fam"/>
</dbReference>
<evidence type="ECO:0000256" key="2">
    <source>
        <dbReference type="ARBA" id="ARBA00022857"/>
    </source>
</evidence>
<accession>A0A1W5D2P5</accession>
<dbReference type="FunFam" id="3.40.50.720:FF:000084">
    <property type="entry name" value="Short-chain dehydrogenase reductase"/>
    <property type="match status" value="1"/>
</dbReference>
<dbReference type="EMBL" id="FWEW01001463">
    <property type="protein sequence ID" value="SLM37242.1"/>
    <property type="molecule type" value="Genomic_DNA"/>
</dbReference>
<dbReference type="Proteomes" id="UP000192927">
    <property type="component" value="Unassembled WGS sequence"/>
</dbReference>
<keyword evidence="2" id="KW-0521">NADP</keyword>
<protein>
    <submittedName>
        <fullName evidence="5">Short-chain dehydrogenase reductase protein</fullName>
    </submittedName>
</protein>
<dbReference type="GO" id="GO:0016614">
    <property type="term" value="F:oxidoreductase activity, acting on CH-OH group of donors"/>
    <property type="evidence" value="ECO:0007669"/>
    <property type="project" value="UniProtKB-ARBA"/>
</dbReference>
<dbReference type="AlphaFoldDB" id="A0A1W5D2P5"/>
<evidence type="ECO:0000256" key="4">
    <source>
        <dbReference type="SAM" id="MobiDB-lite"/>
    </source>
</evidence>
<proteinExistence type="inferred from homology"/>
<dbReference type="InterPro" id="IPR036291">
    <property type="entry name" value="NAD(P)-bd_dom_sf"/>
</dbReference>
<feature type="region of interest" description="Disordered" evidence="4">
    <location>
        <begin position="244"/>
        <end position="288"/>
    </location>
</feature>
<dbReference type="PANTHER" id="PTHR48107">
    <property type="entry name" value="NADPH-DEPENDENT ALDEHYDE REDUCTASE-LIKE PROTEIN, CHLOROPLASTIC-RELATED"/>
    <property type="match status" value="1"/>
</dbReference>
<keyword evidence="6" id="KW-1185">Reference proteome</keyword>
<dbReference type="PRINTS" id="PR00081">
    <property type="entry name" value="GDHRDH"/>
</dbReference>
<evidence type="ECO:0000256" key="3">
    <source>
        <dbReference type="ARBA" id="ARBA00023002"/>
    </source>
</evidence>
<reference evidence="6" key="1">
    <citation type="submission" date="2017-03" db="EMBL/GenBank/DDBJ databases">
        <authorList>
            <person name="Sharma R."/>
            <person name="Thines M."/>
        </authorList>
    </citation>
    <scope>NUCLEOTIDE SEQUENCE [LARGE SCALE GENOMIC DNA]</scope>
</reference>
<organism evidence="5 6">
    <name type="scientific">Lasallia pustulata</name>
    <dbReference type="NCBI Taxonomy" id="136370"/>
    <lineage>
        <taxon>Eukaryota</taxon>
        <taxon>Fungi</taxon>
        <taxon>Dikarya</taxon>
        <taxon>Ascomycota</taxon>
        <taxon>Pezizomycotina</taxon>
        <taxon>Lecanoromycetes</taxon>
        <taxon>OSLEUM clade</taxon>
        <taxon>Umbilicariomycetidae</taxon>
        <taxon>Umbilicariales</taxon>
        <taxon>Umbilicariaceae</taxon>
        <taxon>Lasallia</taxon>
    </lineage>
</organism>
<comment type="similarity">
    <text evidence="1">Belongs to the short-chain dehydrogenases/reductases (SDR) family.</text>
</comment>
<evidence type="ECO:0000256" key="1">
    <source>
        <dbReference type="ARBA" id="ARBA00006484"/>
    </source>
</evidence>
<dbReference type="InterPro" id="IPR020904">
    <property type="entry name" value="Sc_DH/Rdtase_CS"/>
</dbReference>
<name>A0A1W5D2P5_9LECA</name>
<sequence>MSLRGKVIVITGASKGIGKATALRVAQDGASVVINYLTDAHSADGLVKHIGADRALAVQADASTVDGCEKLVKAAVEKFSKIDVLIPNAGVLPMKDLEHTTEADFDTTFSLNVKGPYFLTQKAVPHMPAGSRVILVSTGVCSISNVQPAYLLYAATKGAVEQMVRVLSKDLARKEIMVNAIAPGPTATDLFFKGKSEQVLKMVAGMSPFNRIGTPEDIVGTISYMSGPDSSWLSGQVIRMSPKVAEPSKPISKKRKEPSTSPKVVKIPKSISKKRKEPSMSPKAVESRKLIDNERKESDILEKLQQLRVDYTFQHQLIHFLMICMDDISKDPNGHANCVFMSDKFFKGNKRQRLRIHVLDVADEKEWAGAEMRRIQASCRELHVMRMEVLKERRELLHPGI</sequence>
<dbReference type="Gene3D" id="3.40.50.720">
    <property type="entry name" value="NAD(P)-binding Rossmann-like Domain"/>
    <property type="match status" value="1"/>
</dbReference>
<evidence type="ECO:0000313" key="6">
    <source>
        <dbReference type="Proteomes" id="UP000192927"/>
    </source>
</evidence>
<keyword evidence="3" id="KW-0560">Oxidoreductase</keyword>
<feature type="compositionally biased region" description="Low complexity" evidence="4">
    <location>
        <begin position="261"/>
        <end position="270"/>
    </location>
</feature>
<dbReference type="SUPFAM" id="SSF51735">
    <property type="entry name" value="NAD(P)-binding Rossmann-fold domains"/>
    <property type="match status" value="1"/>
</dbReference>
<dbReference type="PRINTS" id="PR00080">
    <property type="entry name" value="SDRFAMILY"/>
</dbReference>